<feature type="transmembrane region" description="Helical" evidence="1">
    <location>
        <begin position="130"/>
        <end position="147"/>
    </location>
</feature>
<dbReference type="InterPro" id="IPR014600">
    <property type="entry name" value="UCP035905_mem"/>
</dbReference>
<sequence>MELLPLVILIAGIFILRGYNLRIRRLEKRVQGLQNALAGRVLMADAGESVRMTEPAIAAAAGPAAAIQEPPTEAAIKEPTAAGIEEPAVAARNIPDALTDGTLTDDGPDIAAREAPQPRESLESTIGARWAVWVGGIALALGGIFMVKYSIESGLLSPGVRLVLAAIFGLILVAAGEIIRRRSAPVLGNAFQNAMIPGVLTAAGVVALFGSTYAAHGIYGFIGPAMAFVLLGLISLATLALSLHHGQALAGLGLLASMVTPALIASTAPQPWVLFGYLVLTWLATLLASRLRRWLITPSFANALLSLWPMLYVAYSEVVDFTPVTLSMLAMIGGTIFIWPGRYLAATAAKAADGMGTETAADPMQLASTGGWGAFLARPPLGMTLTASIGALAVSLHLLTYSLQSGYPIVDAMFMFAAIVAAVAAFGAGRIHAGWAAILSAVVAVVGVSGVLTNWIAGVEPKSADGIVTMQSMVLYEALGLGGIFVLVGAFFLRRFAEGEKPFAALWSLIMAATPLAIATISFINFGNWTFDWLHGLYGIGLGIVLMALAEWQHRRSSEGLNLPTNILAAGSFGAMVFALHMFAHDAAPTILLPVLGIAYVSAARLRDWPVLPWTMVAALIITMTRIAWQPTIVDPSELGTTPVFNMLLAGYGIPAALAALAAFTVRHSPSVRLRNTLQALASFLVLLTIAILVRHAMNGGVLNDTVPTLGEQSIYTLLAIGASATLMALDLSAASPVFRYGSMALGTLSVILILTLHLLGLNPFITGESTGRIPLFNLLLLGYLLPAIAYGGLALYARNRRPLPYVSMLAVAGAVMALSWATLSVRRLWQGEYIPFWNGFIQGELYSYSVVWLLIGIALLGLGARFEARSLRIASAALVFIAVVKAFLIDMANLEGFLRALSFIGLGAVLIGIGLFYQKILTRKKTTG</sequence>
<organism evidence="2 3">
    <name type="scientific">Rhizobium lusitanum</name>
    <dbReference type="NCBI Taxonomy" id="293958"/>
    <lineage>
        <taxon>Bacteria</taxon>
        <taxon>Pseudomonadati</taxon>
        <taxon>Pseudomonadota</taxon>
        <taxon>Alphaproteobacteria</taxon>
        <taxon>Hyphomicrobiales</taxon>
        <taxon>Rhizobiaceae</taxon>
        <taxon>Rhizobium/Agrobacterium group</taxon>
        <taxon>Rhizobium</taxon>
    </lineage>
</organism>
<dbReference type="PANTHER" id="PTHR38434">
    <property type="entry name" value="BLL2549 PROTEIN"/>
    <property type="match status" value="1"/>
</dbReference>
<keyword evidence="1" id="KW-1133">Transmembrane helix</keyword>
<feature type="transmembrane region" description="Helical" evidence="1">
    <location>
        <begin position="678"/>
        <end position="694"/>
    </location>
</feature>
<feature type="transmembrane region" description="Helical" evidence="1">
    <location>
        <begin position="561"/>
        <end position="581"/>
    </location>
</feature>
<accession>A0A1C3TYC7</accession>
<proteinExistence type="predicted"/>
<dbReference type="InterPro" id="IPR019286">
    <property type="entry name" value="DUF2339_TM"/>
</dbReference>
<dbReference type="AlphaFoldDB" id="A0A1C3TYC7"/>
<feature type="transmembrane region" description="Helical" evidence="1">
    <location>
        <begin position="409"/>
        <end position="428"/>
    </location>
</feature>
<evidence type="ECO:0000313" key="3">
    <source>
        <dbReference type="Proteomes" id="UP000199205"/>
    </source>
</evidence>
<feature type="transmembrane region" description="Helical" evidence="1">
    <location>
        <begin position="272"/>
        <end position="288"/>
    </location>
</feature>
<feature type="transmembrane region" description="Helical" evidence="1">
    <location>
        <begin position="381"/>
        <end position="403"/>
    </location>
</feature>
<keyword evidence="1" id="KW-0472">Membrane</keyword>
<dbReference type="PANTHER" id="PTHR38434:SF1">
    <property type="entry name" value="BLL2549 PROTEIN"/>
    <property type="match status" value="1"/>
</dbReference>
<feature type="transmembrane region" description="Helical" evidence="1">
    <location>
        <begin position="872"/>
        <end position="892"/>
    </location>
</feature>
<feature type="transmembrane region" description="Helical" evidence="1">
    <location>
        <begin position="898"/>
        <end position="918"/>
    </location>
</feature>
<evidence type="ECO:0000313" key="2">
    <source>
        <dbReference type="EMBL" id="SCB08214.1"/>
    </source>
</evidence>
<feature type="transmembrane region" description="Helical" evidence="1">
    <location>
        <begin position="221"/>
        <end position="241"/>
    </location>
</feature>
<feature type="transmembrane region" description="Helical" evidence="1">
    <location>
        <begin position="6"/>
        <end position="23"/>
    </location>
</feature>
<feature type="transmembrane region" description="Helical" evidence="1">
    <location>
        <begin position="714"/>
        <end position="732"/>
    </location>
</feature>
<dbReference type="OrthoDB" id="5422830at2"/>
<feature type="transmembrane region" description="Helical" evidence="1">
    <location>
        <begin position="744"/>
        <end position="762"/>
    </location>
</feature>
<reference evidence="2 3" key="1">
    <citation type="submission" date="2016-08" db="EMBL/GenBank/DDBJ databases">
        <authorList>
            <person name="Seilhamer J.J."/>
        </authorList>
    </citation>
    <scope>NUCLEOTIDE SEQUENCE [LARGE SCALE GENOMIC DNA]</scope>
    <source>
        <strain evidence="2 3">P1-7</strain>
    </source>
</reference>
<evidence type="ECO:0000256" key="1">
    <source>
        <dbReference type="SAM" id="Phobius"/>
    </source>
</evidence>
<protein>
    <submittedName>
        <fullName evidence="2">Uncharacterized membrane protein</fullName>
    </submittedName>
</protein>
<feature type="transmembrane region" description="Helical" evidence="1">
    <location>
        <begin position="774"/>
        <end position="797"/>
    </location>
</feature>
<feature type="transmembrane region" description="Helical" evidence="1">
    <location>
        <begin position="191"/>
        <end position="215"/>
    </location>
</feature>
<dbReference type="PIRSF" id="PIRSF035905">
    <property type="entry name" value="UCP035905_mp"/>
    <property type="match status" value="1"/>
</dbReference>
<feature type="transmembrane region" description="Helical" evidence="1">
    <location>
        <begin position="473"/>
        <end position="493"/>
    </location>
</feature>
<feature type="transmembrane region" description="Helical" evidence="1">
    <location>
        <begin position="248"/>
        <end position="266"/>
    </location>
</feature>
<gene>
    <name evidence="2" type="ORF">GA0061101_101185</name>
</gene>
<feature type="transmembrane region" description="Helical" evidence="1">
    <location>
        <begin position="321"/>
        <end position="340"/>
    </location>
</feature>
<dbReference type="RefSeq" id="WP_092573005.1">
    <property type="nucleotide sequence ID" value="NZ_FMAF01000001.1"/>
</dbReference>
<feature type="transmembrane region" description="Helical" evidence="1">
    <location>
        <begin position="295"/>
        <end position="315"/>
    </location>
</feature>
<dbReference type="Proteomes" id="UP000199205">
    <property type="component" value="Unassembled WGS sequence"/>
</dbReference>
<keyword evidence="1" id="KW-0812">Transmembrane</keyword>
<feature type="transmembrane region" description="Helical" evidence="1">
    <location>
        <begin position="804"/>
        <end position="826"/>
    </location>
</feature>
<dbReference type="Pfam" id="PF10101">
    <property type="entry name" value="DUF2339"/>
    <property type="match status" value="1"/>
</dbReference>
<feature type="transmembrane region" description="Helical" evidence="1">
    <location>
        <begin position="846"/>
        <end position="865"/>
    </location>
</feature>
<feature type="transmembrane region" description="Helical" evidence="1">
    <location>
        <begin position="533"/>
        <end position="549"/>
    </location>
</feature>
<feature type="transmembrane region" description="Helical" evidence="1">
    <location>
        <begin position="435"/>
        <end position="457"/>
    </location>
</feature>
<feature type="transmembrane region" description="Helical" evidence="1">
    <location>
        <begin position="505"/>
        <end position="527"/>
    </location>
</feature>
<feature type="transmembrane region" description="Helical" evidence="1">
    <location>
        <begin position="587"/>
        <end position="604"/>
    </location>
</feature>
<feature type="transmembrane region" description="Helical" evidence="1">
    <location>
        <begin position="159"/>
        <end position="179"/>
    </location>
</feature>
<name>A0A1C3TYC7_9HYPH</name>
<feature type="transmembrane region" description="Helical" evidence="1">
    <location>
        <begin position="649"/>
        <end position="666"/>
    </location>
</feature>
<dbReference type="EMBL" id="FMAF01000001">
    <property type="protein sequence ID" value="SCB08214.1"/>
    <property type="molecule type" value="Genomic_DNA"/>
</dbReference>
<feature type="transmembrane region" description="Helical" evidence="1">
    <location>
        <begin position="611"/>
        <end position="629"/>
    </location>
</feature>